<keyword evidence="5" id="KW-1185">Reference proteome</keyword>
<proteinExistence type="predicted"/>
<protein>
    <submittedName>
        <fullName evidence="4">DUF4234 domain-containing protein</fullName>
    </submittedName>
</protein>
<feature type="region of interest" description="Disordered" evidence="1">
    <location>
        <begin position="12"/>
        <end position="31"/>
    </location>
</feature>
<reference evidence="4 5" key="1">
    <citation type="submission" date="2021-12" db="EMBL/GenBank/DDBJ databases">
        <title>Discovery of the Pendulisporaceae a myxobacterial family with distinct sporulation behavior and unique specialized metabolism.</title>
        <authorList>
            <person name="Garcia R."/>
            <person name="Popoff A."/>
            <person name="Bader C.D."/>
            <person name="Loehr J."/>
            <person name="Walesch S."/>
            <person name="Walt C."/>
            <person name="Boldt J."/>
            <person name="Bunk B."/>
            <person name="Haeckl F.J.F.P.J."/>
            <person name="Gunesch A.P."/>
            <person name="Birkelbach J."/>
            <person name="Nuebel U."/>
            <person name="Pietschmann T."/>
            <person name="Bach T."/>
            <person name="Mueller R."/>
        </authorList>
    </citation>
    <scope>NUCLEOTIDE SEQUENCE [LARGE SCALE GENOMIC DNA]</scope>
    <source>
        <strain evidence="4 5">MSr11954</strain>
    </source>
</reference>
<evidence type="ECO:0000313" key="5">
    <source>
        <dbReference type="Proteomes" id="UP001370348"/>
    </source>
</evidence>
<feature type="domain" description="DUF4234" evidence="3">
    <location>
        <begin position="39"/>
        <end position="68"/>
    </location>
</feature>
<dbReference type="Pfam" id="PF14018">
    <property type="entry name" value="DUF4234"/>
    <property type="match status" value="1"/>
</dbReference>
<sequence length="140" mass="15748">MAPMGAFPQGGPMVPAGHPPAQPGQHGPKGQVKNPTTELVLGLVTCGFYQMYWIIRVLSEMQAFLQRDEPSWIKLMGLSFITCGFYGLYWQITRLGALVQEVQFRAGVPNPQNHGWMYIIPYYNVILLQQELNRAWQGPA</sequence>
<name>A0ABZ2LJH9_9BACT</name>
<accession>A0ABZ2LJH9</accession>
<dbReference type="EMBL" id="CP089984">
    <property type="protein sequence ID" value="WXB11134.1"/>
    <property type="molecule type" value="Genomic_DNA"/>
</dbReference>
<evidence type="ECO:0000313" key="4">
    <source>
        <dbReference type="EMBL" id="WXB11134.1"/>
    </source>
</evidence>
<dbReference type="Proteomes" id="UP001370348">
    <property type="component" value="Chromosome"/>
</dbReference>
<feature type="transmembrane region" description="Helical" evidence="2">
    <location>
        <begin position="39"/>
        <end position="59"/>
    </location>
</feature>
<evidence type="ECO:0000256" key="2">
    <source>
        <dbReference type="SAM" id="Phobius"/>
    </source>
</evidence>
<evidence type="ECO:0000256" key="1">
    <source>
        <dbReference type="SAM" id="MobiDB-lite"/>
    </source>
</evidence>
<feature type="transmembrane region" description="Helical" evidence="2">
    <location>
        <begin position="71"/>
        <end position="90"/>
    </location>
</feature>
<keyword evidence="2" id="KW-1133">Transmembrane helix</keyword>
<dbReference type="InterPro" id="IPR025328">
    <property type="entry name" value="DUF4234"/>
</dbReference>
<evidence type="ECO:0000259" key="3">
    <source>
        <dbReference type="Pfam" id="PF14018"/>
    </source>
</evidence>
<keyword evidence="2" id="KW-0812">Transmembrane</keyword>
<organism evidence="4 5">
    <name type="scientific">Pendulispora albinea</name>
    <dbReference type="NCBI Taxonomy" id="2741071"/>
    <lineage>
        <taxon>Bacteria</taxon>
        <taxon>Pseudomonadati</taxon>
        <taxon>Myxococcota</taxon>
        <taxon>Myxococcia</taxon>
        <taxon>Myxococcales</taxon>
        <taxon>Sorangiineae</taxon>
        <taxon>Pendulisporaceae</taxon>
        <taxon>Pendulispora</taxon>
    </lineage>
</organism>
<keyword evidence="2" id="KW-0472">Membrane</keyword>
<gene>
    <name evidence="4" type="ORF">LZC94_25050</name>
</gene>